<dbReference type="AlphaFoldDB" id="A0A9P8DX31"/>
<reference evidence="2" key="1">
    <citation type="journal article" date="2021" name="J Fungi (Basel)">
        <title>Virulence traits and population genomics of the black yeast Aureobasidium melanogenum.</title>
        <authorList>
            <person name="Cernosa A."/>
            <person name="Sun X."/>
            <person name="Gostincar C."/>
            <person name="Fang C."/>
            <person name="Gunde-Cimerman N."/>
            <person name="Song Z."/>
        </authorList>
    </citation>
    <scope>NUCLEOTIDE SEQUENCE</scope>
    <source>
        <strain evidence="2">EXF-9911</strain>
    </source>
</reference>
<evidence type="ECO:0000256" key="1">
    <source>
        <dbReference type="SAM" id="MobiDB-lite"/>
    </source>
</evidence>
<proteinExistence type="predicted"/>
<feature type="region of interest" description="Disordered" evidence="1">
    <location>
        <begin position="1"/>
        <end position="20"/>
    </location>
</feature>
<feature type="compositionally biased region" description="Polar residues" evidence="1">
    <location>
        <begin position="1"/>
        <end position="16"/>
    </location>
</feature>
<evidence type="ECO:0000313" key="2">
    <source>
        <dbReference type="EMBL" id="KAG9659605.1"/>
    </source>
</evidence>
<evidence type="ECO:0000313" key="3">
    <source>
        <dbReference type="Proteomes" id="UP000779574"/>
    </source>
</evidence>
<gene>
    <name evidence="2" type="ORF">KCU76_g19713</name>
</gene>
<dbReference type="Proteomes" id="UP000779574">
    <property type="component" value="Unassembled WGS sequence"/>
</dbReference>
<protein>
    <submittedName>
        <fullName evidence="2">Uncharacterized protein</fullName>
    </submittedName>
</protein>
<feature type="non-terminal residue" evidence="2">
    <location>
        <position position="108"/>
    </location>
</feature>
<sequence length="108" mass="11509">MAMDETTTLHTSASSSDLKRDSAIAKATTNNATAPKLTLAPSASVPSIIVHDAIAASTKPKQSPPSLLRQKSKPVDQDSDADLDHQPLPTNSHSRIRSFHPIDMDIPT</sequence>
<comment type="caution">
    <text evidence="2">The sequence shown here is derived from an EMBL/GenBank/DDBJ whole genome shotgun (WGS) entry which is preliminary data.</text>
</comment>
<dbReference type="EMBL" id="JAHFXF010002129">
    <property type="protein sequence ID" value="KAG9659605.1"/>
    <property type="molecule type" value="Genomic_DNA"/>
</dbReference>
<feature type="region of interest" description="Disordered" evidence="1">
    <location>
        <begin position="55"/>
        <end position="108"/>
    </location>
</feature>
<organism evidence="2 3">
    <name type="scientific">Aureobasidium melanogenum</name>
    <name type="common">Aureobasidium pullulans var. melanogenum</name>
    <dbReference type="NCBI Taxonomy" id="46634"/>
    <lineage>
        <taxon>Eukaryota</taxon>
        <taxon>Fungi</taxon>
        <taxon>Dikarya</taxon>
        <taxon>Ascomycota</taxon>
        <taxon>Pezizomycotina</taxon>
        <taxon>Dothideomycetes</taxon>
        <taxon>Dothideomycetidae</taxon>
        <taxon>Dothideales</taxon>
        <taxon>Saccotheciaceae</taxon>
        <taxon>Aureobasidium</taxon>
    </lineage>
</organism>
<reference evidence="2" key="2">
    <citation type="submission" date="2021-08" db="EMBL/GenBank/DDBJ databases">
        <authorList>
            <person name="Gostincar C."/>
            <person name="Sun X."/>
            <person name="Song Z."/>
            <person name="Gunde-Cimerman N."/>
        </authorList>
    </citation>
    <scope>NUCLEOTIDE SEQUENCE</scope>
    <source>
        <strain evidence="2">EXF-9911</strain>
    </source>
</reference>
<accession>A0A9P8DX31</accession>
<name>A0A9P8DX31_AURME</name>